<feature type="compositionally biased region" description="Basic and acidic residues" evidence="1">
    <location>
        <begin position="114"/>
        <end position="125"/>
    </location>
</feature>
<keyword evidence="4" id="KW-1185">Reference proteome</keyword>
<proteinExistence type="predicted"/>
<organism evidence="3 4">
    <name type="scientific">Clonostachys solani</name>
    <dbReference type="NCBI Taxonomy" id="160281"/>
    <lineage>
        <taxon>Eukaryota</taxon>
        <taxon>Fungi</taxon>
        <taxon>Dikarya</taxon>
        <taxon>Ascomycota</taxon>
        <taxon>Pezizomycotina</taxon>
        <taxon>Sordariomycetes</taxon>
        <taxon>Hypocreomycetidae</taxon>
        <taxon>Hypocreales</taxon>
        <taxon>Bionectriaceae</taxon>
        <taxon>Clonostachys</taxon>
    </lineage>
</organism>
<feature type="compositionally biased region" description="Basic residues" evidence="1">
    <location>
        <begin position="126"/>
        <end position="162"/>
    </location>
</feature>
<reference evidence="4" key="1">
    <citation type="submission" date="2019-06" db="EMBL/GenBank/DDBJ databases">
        <authorList>
            <person name="Broberg M."/>
        </authorList>
    </citation>
    <scope>NUCLEOTIDE SEQUENCE [LARGE SCALE GENOMIC DNA]</scope>
</reference>
<name>A0A9N9W6X3_9HYPO</name>
<evidence type="ECO:0000313" key="4">
    <source>
        <dbReference type="Proteomes" id="UP000775872"/>
    </source>
</evidence>
<feature type="region of interest" description="Disordered" evidence="1">
    <location>
        <begin position="96"/>
        <end position="162"/>
    </location>
</feature>
<feature type="chain" id="PRO_5040438337" evidence="2">
    <location>
        <begin position="24"/>
        <end position="162"/>
    </location>
</feature>
<comment type="caution">
    <text evidence="3">The sequence shown here is derived from an EMBL/GenBank/DDBJ whole genome shotgun (WGS) entry which is preliminary data.</text>
</comment>
<reference evidence="3 4" key="2">
    <citation type="submission" date="2021-10" db="EMBL/GenBank/DDBJ databases">
        <authorList>
            <person name="Piombo E."/>
        </authorList>
    </citation>
    <scope>NUCLEOTIDE SEQUENCE [LARGE SCALE GENOMIC DNA]</scope>
</reference>
<dbReference type="EMBL" id="CABFOC020000007">
    <property type="protein sequence ID" value="CAH0044572.1"/>
    <property type="molecule type" value="Genomic_DNA"/>
</dbReference>
<dbReference type="AlphaFoldDB" id="A0A9N9W6X3"/>
<evidence type="ECO:0000256" key="2">
    <source>
        <dbReference type="SAM" id="SignalP"/>
    </source>
</evidence>
<sequence length="162" mass="17965">MVSIIRPRTISVAVLVMAYNAMAAAPQAENVAVHARDIWDGSDSYGIGYDKRSFSQRSLADDEVAARARDVLQARSELAHVDKRFFQILKGIIKGASKAGKSDSPCYGKGPKCYKKEKAKQEKKAREKKKPQEKKKLTTKKKGKKAKGQVKKGKKGKRSLIM</sequence>
<evidence type="ECO:0000313" key="3">
    <source>
        <dbReference type="EMBL" id="CAH0044572.1"/>
    </source>
</evidence>
<dbReference type="Proteomes" id="UP000775872">
    <property type="component" value="Unassembled WGS sequence"/>
</dbReference>
<accession>A0A9N9W6X3</accession>
<gene>
    <name evidence="3" type="ORF">CSOL1703_00010309</name>
</gene>
<evidence type="ECO:0000256" key="1">
    <source>
        <dbReference type="SAM" id="MobiDB-lite"/>
    </source>
</evidence>
<keyword evidence="2" id="KW-0732">Signal</keyword>
<feature type="signal peptide" evidence="2">
    <location>
        <begin position="1"/>
        <end position="23"/>
    </location>
</feature>
<protein>
    <submittedName>
        <fullName evidence="3">Uncharacterized protein</fullName>
    </submittedName>
</protein>